<dbReference type="Gene3D" id="3.30.70.240">
    <property type="match status" value="1"/>
</dbReference>
<protein>
    <recommendedName>
        <fullName evidence="2">Elongation factor EFG domain-containing protein</fullName>
    </recommendedName>
</protein>
<dbReference type="EMBL" id="NNAY01000309">
    <property type="protein sequence ID" value="OXU29310.1"/>
    <property type="molecule type" value="Genomic_DNA"/>
</dbReference>
<name>A0A232FFL4_9HYME</name>
<evidence type="ECO:0000256" key="1">
    <source>
        <dbReference type="SAM" id="MobiDB-lite"/>
    </source>
</evidence>
<dbReference type="Pfam" id="PF00679">
    <property type="entry name" value="EFG_C"/>
    <property type="match status" value="1"/>
</dbReference>
<dbReference type="GO" id="GO:1990904">
    <property type="term" value="C:ribonucleoprotein complex"/>
    <property type="evidence" value="ECO:0007669"/>
    <property type="project" value="TreeGrafter"/>
</dbReference>
<dbReference type="Proteomes" id="UP000215335">
    <property type="component" value="Unassembled WGS sequence"/>
</dbReference>
<reference evidence="3 4" key="1">
    <citation type="journal article" date="2017" name="Curr. Biol.">
        <title>The Evolution of Venom by Co-option of Single-Copy Genes.</title>
        <authorList>
            <person name="Martinson E.O."/>
            <person name="Mrinalini"/>
            <person name="Kelkar Y.D."/>
            <person name="Chang C.H."/>
            <person name="Werren J.H."/>
        </authorList>
    </citation>
    <scope>NUCLEOTIDE SEQUENCE [LARGE SCALE GENOMIC DNA]</scope>
    <source>
        <strain evidence="3 4">Alberta</strain>
        <tissue evidence="3">Whole body</tissue>
    </source>
</reference>
<dbReference type="PANTHER" id="PTHR42908">
    <property type="entry name" value="TRANSLATION ELONGATION FACTOR-RELATED"/>
    <property type="match status" value="1"/>
</dbReference>
<evidence type="ECO:0000313" key="4">
    <source>
        <dbReference type="Proteomes" id="UP000215335"/>
    </source>
</evidence>
<gene>
    <name evidence="3" type="ORF">TSAR_014721</name>
</gene>
<evidence type="ECO:0000259" key="2">
    <source>
        <dbReference type="Pfam" id="PF00679"/>
    </source>
</evidence>
<feature type="region of interest" description="Disordered" evidence="1">
    <location>
        <begin position="68"/>
        <end position="91"/>
    </location>
</feature>
<accession>A0A232FFL4</accession>
<dbReference type="GO" id="GO:0043022">
    <property type="term" value="F:ribosome binding"/>
    <property type="evidence" value="ECO:0007669"/>
    <property type="project" value="TreeGrafter"/>
</dbReference>
<feature type="compositionally biased region" description="Low complexity" evidence="1">
    <location>
        <begin position="77"/>
        <end position="90"/>
    </location>
</feature>
<dbReference type="GO" id="GO:0005829">
    <property type="term" value="C:cytosol"/>
    <property type="evidence" value="ECO:0007669"/>
    <property type="project" value="TreeGrafter"/>
</dbReference>
<proteinExistence type="predicted"/>
<dbReference type="AlphaFoldDB" id="A0A232FFL4"/>
<comment type="caution">
    <text evidence="3">The sequence shown here is derived from an EMBL/GenBank/DDBJ whole genome shotgun (WGS) entry which is preliminary data.</text>
</comment>
<evidence type="ECO:0000313" key="3">
    <source>
        <dbReference type="EMBL" id="OXU29310.1"/>
    </source>
</evidence>
<dbReference type="PANTHER" id="PTHR42908:SF3">
    <property type="entry name" value="ELONGATION FACTOR-LIKE GTPASE 1"/>
    <property type="match status" value="1"/>
</dbReference>
<sequence>MQVCRKKREQKKKKKKKSRLHYVGKLPDELGSFFVSFFWSPISTIVVSGISPSSWRSATMLLSTLTPEESEDVDGTSALSSSSPVSSSNSMPRRLSLAEHTCLVRLSAIVSSHSWAISIVLPNLILMRVRKLYAVFGRRQGRVIAADSAGFGGQFRVLALLPVPESFHLANELRTQTSGLASPQLVFSHWEVIEQDPFWVPSTEDEYLHFGEKADSGNRAKKYIDAVRRRKGLPLDSQLVTHAEKQRTLSKKK</sequence>
<dbReference type="GO" id="GO:0042256">
    <property type="term" value="P:cytosolic ribosome assembly"/>
    <property type="evidence" value="ECO:0007669"/>
    <property type="project" value="TreeGrafter"/>
</dbReference>
<organism evidence="3 4">
    <name type="scientific">Trichomalopsis sarcophagae</name>
    <dbReference type="NCBI Taxonomy" id="543379"/>
    <lineage>
        <taxon>Eukaryota</taxon>
        <taxon>Metazoa</taxon>
        <taxon>Ecdysozoa</taxon>
        <taxon>Arthropoda</taxon>
        <taxon>Hexapoda</taxon>
        <taxon>Insecta</taxon>
        <taxon>Pterygota</taxon>
        <taxon>Neoptera</taxon>
        <taxon>Endopterygota</taxon>
        <taxon>Hymenoptera</taxon>
        <taxon>Apocrita</taxon>
        <taxon>Proctotrupomorpha</taxon>
        <taxon>Chalcidoidea</taxon>
        <taxon>Pteromalidae</taxon>
        <taxon>Pteromalinae</taxon>
        <taxon>Trichomalopsis</taxon>
    </lineage>
</organism>
<dbReference type="GO" id="GO:0003924">
    <property type="term" value="F:GTPase activity"/>
    <property type="evidence" value="ECO:0007669"/>
    <property type="project" value="TreeGrafter"/>
</dbReference>
<dbReference type="SUPFAM" id="SSF54980">
    <property type="entry name" value="EF-G C-terminal domain-like"/>
    <property type="match status" value="1"/>
</dbReference>
<keyword evidence="4" id="KW-1185">Reference proteome</keyword>
<dbReference type="InterPro" id="IPR000640">
    <property type="entry name" value="EFG_V-like"/>
</dbReference>
<dbReference type="InterPro" id="IPR035647">
    <property type="entry name" value="EFG_III/V"/>
</dbReference>
<feature type="domain" description="Elongation factor EFG" evidence="2">
    <location>
        <begin position="131"/>
        <end position="197"/>
    </location>
</feature>